<comment type="caution">
    <text evidence="1">The sequence shown here is derived from an EMBL/GenBank/DDBJ whole genome shotgun (WGS) entry which is preliminary data.</text>
</comment>
<sequence length="50" mass="5725">MKRLLEKVWQKMIGIIAAEVPTAIATCEFDCRALSCNAQHWANCPYRQSK</sequence>
<evidence type="ECO:0000313" key="1">
    <source>
        <dbReference type="EMBL" id="NEV67023.1"/>
    </source>
</evidence>
<dbReference type="AlphaFoldDB" id="A0A8T6QP01"/>
<dbReference type="EMBL" id="JTHE02000003">
    <property type="protein sequence ID" value="NEV67023.1"/>
    <property type="molecule type" value="Genomic_DNA"/>
</dbReference>
<reference evidence="1" key="2">
    <citation type="journal article" date="2015" name="Genome Announc.">
        <title>Draft Genome Sequence of Filamentous Marine Cyanobacterium Lyngbya confervoides Strain BDU141951.</title>
        <authorList>
            <person name="Chandrababunaidu M.M."/>
            <person name="Sen D."/>
            <person name="Tripathy S."/>
        </authorList>
    </citation>
    <scope>NUCLEOTIDE SEQUENCE</scope>
    <source>
        <strain evidence="1">BDU141951</strain>
    </source>
</reference>
<reference evidence="1" key="3">
    <citation type="submission" date="2020-02" db="EMBL/GenBank/DDBJ databases">
        <authorList>
            <person name="Sarangi A.N."/>
            <person name="Ghosh S."/>
            <person name="Mukherjee M."/>
            <person name="Tripathy S."/>
        </authorList>
    </citation>
    <scope>NUCLEOTIDE SEQUENCE</scope>
    <source>
        <strain evidence="1">BDU141951</strain>
    </source>
</reference>
<organism evidence="1">
    <name type="scientific">Lyngbya confervoides BDU141951</name>
    <dbReference type="NCBI Taxonomy" id="1574623"/>
    <lineage>
        <taxon>Bacteria</taxon>
        <taxon>Bacillati</taxon>
        <taxon>Cyanobacteriota</taxon>
        <taxon>Cyanophyceae</taxon>
        <taxon>Oscillatoriophycideae</taxon>
        <taxon>Oscillatoriales</taxon>
        <taxon>Microcoleaceae</taxon>
        <taxon>Lyngbya</taxon>
    </lineage>
</organism>
<name>A0A8T6QP01_9CYAN</name>
<accession>A0A8T6QP01</accession>
<protein>
    <submittedName>
        <fullName evidence="1">Uncharacterized protein</fullName>
    </submittedName>
</protein>
<proteinExistence type="predicted"/>
<reference evidence="1" key="1">
    <citation type="submission" date="2014-11" db="EMBL/GenBank/DDBJ databases">
        <authorList>
            <person name="Malar M.C."/>
            <person name="Sen D."/>
            <person name="Tripathy S."/>
        </authorList>
    </citation>
    <scope>NUCLEOTIDE SEQUENCE</scope>
    <source>
        <strain evidence="1">BDU141951</strain>
    </source>
</reference>
<gene>
    <name evidence="1" type="ORF">QQ91_007815</name>
</gene>